<evidence type="ECO:0000256" key="1">
    <source>
        <dbReference type="SAM" id="MobiDB-lite"/>
    </source>
</evidence>
<evidence type="ECO:0000313" key="4">
    <source>
        <dbReference type="Proteomes" id="UP000280507"/>
    </source>
</evidence>
<organism evidence="3 4">
    <name type="scientific">Marinomonas hwangdonensis</name>
    <dbReference type="NCBI Taxonomy" id="1053647"/>
    <lineage>
        <taxon>Bacteria</taxon>
        <taxon>Pseudomonadati</taxon>
        <taxon>Pseudomonadota</taxon>
        <taxon>Gammaproteobacteria</taxon>
        <taxon>Oceanospirillales</taxon>
        <taxon>Oceanospirillaceae</taxon>
        <taxon>Marinomonas</taxon>
    </lineage>
</organism>
<dbReference type="Pfam" id="PF18623">
    <property type="entry name" value="TnsE_C"/>
    <property type="match status" value="1"/>
</dbReference>
<feature type="compositionally biased region" description="Basic and acidic residues" evidence="1">
    <location>
        <begin position="222"/>
        <end position="232"/>
    </location>
</feature>
<evidence type="ECO:0000259" key="2">
    <source>
        <dbReference type="Pfam" id="PF18623"/>
    </source>
</evidence>
<accession>A0A3M8QAA0</accession>
<evidence type="ECO:0000313" key="3">
    <source>
        <dbReference type="EMBL" id="RNF52631.1"/>
    </source>
</evidence>
<comment type="caution">
    <text evidence="3">The sequence shown here is derived from an EMBL/GenBank/DDBJ whole genome shotgun (WGS) entry which is preliminary data.</text>
</comment>
<dbReference type="EMBL" id="RIZG01000001">
    <property type="protein sequence ID" value="RNF52631.1"/>
    <property type="molecule type" value="Genomic_DNA"/>
</dbReference>
<reference evidence="3 4" key="1">
    <citation type="journal article" date="2012" name="Int. J. Syst. Evol. Microbiol.">
        <title>Marinomonas hwangdonensis sp. nov., isolated from seawater.</title>
        <authorList>
            <person name="Jung Y.T."/>
            <person name="Oh T.K."/>
            <person name="Yoon J.H."/>
        </authorList>
    </citation>
    <scope>NUCLEOTIDE SEQUENCE [LARGE SCALE GENOMIC DNA]</scope>
    <source>
        <strain evidence="3 4">HDW-15</strain>
    </source>
</reference>
<name>A0A3M8QAA0_9GAMM</name>
<feature type="region of interest" description="Disordered" evidence="1">
    <location>
        <begin position="278"/>
        <end position="303"/>
    </location>
</feature>
<proteinExistence type="predicted"/>
<feature type="compositionally biased region" description="Low complexity" evidence="1">
    <location>
        <begin position="278"/>
        <end position="293"/>
    </location>
</feature>
<gene>
    <name evidence="3" type="ORF">EBI00_00465</name>
</gene>
<dbReference type="Proteomes" id="UP000280507">
    <property type="component" value="Unassembled WGS sequence"/>
</dbReference>
<feature type="domain" description="TnsE C-terminal" evidence="2">
    <location>
        <begin position="338"/>
        <end position="475"/>
    </location>
</feature>
<dbReference type="AlphaFoldDB" id="A0A3M8QAA0"/>
<protein>
    <recommendedName>
        <fullName evidence="2">TnsE C-terminal domain-containing protein</fullName>
    </recommendedName>
</protein>
<dbReference type="InterPro" id="IPR041419">
    <property type="entry name" value="TnsE_C"/>
</dbReference>
<feature type="region of interest" description="Disordered" evidence="1">
    <location>
        <begin position="215"/>
        <end position="251"/>
    </location>
</feature>
<keyword evidence="4" id="KW-1185">Reference proteome</keyword>
<sequence>MLKNKDIFVAIEWKDGVTSSLPIEMASFLAPGYTFQDKKVISQSEYERQLAHIISLERVDKTSGHYHYYFKTDKGLMKFSGFELARTLFFHNPHLVRAAYTANGLSALAFVNRNQSPIEISFPESTKYPVSFIGTKSNRTHLAWMLLDGGAKKSAFSVFESFKNDAGKLGFKFVPPNLKGWQLEVSVRTDPEESFTEVVRVERIVEAVLNENPSDVLVNHPKTKDQSAKSKVETSQNGHVPADDIDPELDLGEIPGLGKRLHNERLKGFSFSCSGIRSVKSSKGKSAGNSKRAPSTEDQDIKKEKAGIGVAEKDGDAQEFSPSINQDDEITETVDLPQKFSLFAEVIDEVAKSDGVRLVQEAKCYRFPAPTNNSKVVYQTKYEDLLKYFVAILELKGSQLVLVEADTNNLRTPKGASTLILGLKEDPKANFEEILQCFSDKGAQWSHNFINERCDFFSPCRHPSLKEKGKIRTDQEYKEKWVSDLREKLRLFRKSS</sequence>